<dbReference type="AlphaFoldDB" id="A0A8T9SZS5"/>
<gene>
    <name evidence="1" type="ORF">MUN82_07210</name>
</gene>
<protein>
    <submittedName>
        <fullName evidence="1">Uncharacterized protein</fullName>
    </submittedName>
</protein>
<dbReference type="Proteomes" id="UP000829925">
    <property type="component" value="Chromosome"/>
</dbReference>
<dbReference type="KEGG" id="haei:MUN82_07210"/>
<evidence type="ECO:0000313" key="2">
    <source>
        <dbReference type="Proteomes" id="UP000829925"/>
    </source>
</evidence>
<reference evidence="1 2" key="1">
    <citation type="submission" date="2022-04" db="EMBL/GenBank/DDBJ databases">
        <title>Hymenobacter sp. isolated from the air.</title>
        <authorList>
            <person name="Won M."/>
            <person name="Lee C.-M."/>
            <person name="Woen H.-Y."/>
            <person name="Kwon S.-W."/>
        </authorList>
    </citation>
    <scope>NUCLEOTIDE SEQUENCE [LARGE SCALE GENOMIC DNA]</scope>
    <source>
        <strain evidence="2">5413 J-13</strain>
    </source>
</reference>
<evidence type="ECO:0000313" key="1">
    <source>
        <dbReference type="EMBL" id="UOR06881.1"/>
    </source>
</evidence>
<dbReference type="EMBL" id="CP095053">
    <property type="protein sequence ID" value="UOR06881.1"/>
    <property type="molecule type" value="Genomic_DNA"/>
</dbReference>
<dbReference type="RefSeq" id="WP_245096219.1">
    <property type="nucleotide sequence ID" value="NZ_CP095053.1"/>
</dbReference>
<proteinExistence type="predicted"/>
<sequence length="498" mass="55700">MGHSLLRLGISIGVLLLCLLHRSVGQTTEDSLRGRKAKVEKGGTASPVKTLTFDFETKQFDEDPDTVLSKLGKGDFFQVQINHINPLLYKVTTNLKDTAMTTAIPFPSFSSVGLDDLTKAVAALPALGQVVAPSHADDGTDFFKRISSEPPPIRTKSDVRWVISTYQKGVRDYAATLEQVNDSIDQLLYTYNKYTLYAHSEFSSVIDDEFIKNHSLETLLQGLERFRVQSIAIVESARFAQEKFLERSVGYQSIIKNDAELKEADEKTKGAFQKLFEASEKVKARLAPDVVQKYTEGIVVALNSYRRTYISMPMQVLNNSSHLTIHVVPRDEKNGMHSYTLNLLFPVDKRYFWGLSSGLYISRLHNKAYSVQTFRTSPLDTLPTYGVRMESPGRFEFGASAMVRFGVNTLWKGVGWQAGFGPALAVADKVRPRLIIGTGPAFGKNHKLLIDVGCTFGYVDRLSNVYATELPYNEKPSNIVVSKLRAGMHVSLNYMFYK</sequence>
<keyword evidence="2" id="KW-1185">Reference proteome</keyword>
<accession>A0A8T9SZS5</accession>
<name>A0A8T9SZS5_9BACT</name>
<organism evidence="1 2">
    <name type="scientific">Hymenobacter aerilatus</name>
    <dbReference type="NCBI Taxonomy" id="2932251"/>
    <lineage>
        <taxon>Bacteria</taxon>
        <taxon>Pseudomonadati</taxon>
        <taxon>Bacteroidota</taxon>
        <taxon>Cytophagia</taxon>
        <taxon>Cytophagales</taxon>
        <taxon>Hymenobacteraceae</taxon>
        <taxon>Hymenobacter</taxon>
    </lineage>
</organism>